<protein>
    <submittedName>
        <fullName evidence="1">Uncharacterized protein</fullName>
    </submittedName>
</protein>
<dbReference type="EMBL" id="VSWC01000029">
    <property type="protein sequence ID" value="KAA1107301.1"/>
    <property type="molecule type" value="Genomic_DNA"/>
</dbReference>
<dbReference type="AlphaFoldDB" id="A0A5B0Q225"/>
<organism evidence="1 2">
    <name type="scientific">Puccinia graminis f. sp. tritici</name>
    <dbReference type="NCBI Taxonomy" id="56615"/>
    <lineage>
        <taxon>Eukaryota</taxon>
        <taxon>Fungi</taxon>
        <taxon>Dikarya</taxon>
        <taxon>Basidiomycota</taxon>
        <taxon>Pucciniomycotina</taxon>
        <taxon>Pucciniomycetes</taxon>
        <taxon>Pucciniales</taxon>
        <taxon>Pucciniaceae</taxon>
        <taxon>Puccinia</taxon>
    </lineage>
</organism>
<reference evidence="1 2" key="1">
    <citation type="submission" date="2019-05" db="EMBL/GenBank/DDBJ databases">
        <title>Emergence of the Ug99 lineage of the wheat stem rust pathogen through somatic hybridization.</title>
        <authorList>
            <person name="Li F."/>
            <person name="Upadhyaya N.M."/>
            <person name="Sperschneider J."/>
            <person name="Matny O."/>
            <person name="Nguyen-Phuc H."/>
            <person name="Mago R."/>
            <person name="Raley C."/>
            <person name="Miller M.E."/>
            <person name="Silverstein K.A.T."/>
            <person name="Henningsen E."/>
            <person name="Hirsch C.D."/>
            <person name="Visser B."/>
            <person name="Pretorius Z.A."/>
            <person name="Steffenson B.J."/>
            <person name="Schwessinger B."/>
            <person name="Dodds P.N."/>
            <person name="Figueroa M."/>
        </authorList>
    </citation>
    <scope>NUCLEOTIDE SEQUENCE [LARGE SCALE GENOMIC DNA]</scope>
    <source>
        <strain evidence="1">21-0</strain>
    </source>
</reference>
<keyword evidence="2" id="KW-1185">Reference proteome</keyword>
<comment type="caution">
    <text evidence="1">The sequence shown here is derived from an EMBL/GenBank/DDBJ whole genome shotgun (WGS) entry which is preliminary data.</text>
</comment>
<evidence type="ECO:0000313" key="2">
    <source>
        <dbReference type="Proteomes" id="UP000324748"/>
    </source>
</evidence>
<proteinExistence type="predicted"/>
<gene>
    <name evidence="1" type="ORF">PGT21_009542</name>
</gene>
<name>A0A5B0Q225_PUCGR</name>
<dbReference type="Proteomes" id="UP000324748">
    <property type="component" value="Unassembled WGS sequence"/>
</dbReference>
<evidence type="ECO:0000313" key="1">
    <source>
        <dbReference type="EMBL" id="KAA1107301.1"/>
    </source>
</evidence>
<sequence>MADTGWHQRVFYNHPATPSLPSWSSQSRSRFSSAPIVELSASQPTASSTDTTRHCQSIAYGITEDRKKYHLRNLYPTRGRKRGLHFIDQVKEMSRNEIKDRSLRISHSAEKVCERRVCFNSLNRPSHQRNWLWWTLSVNFNAHSRLQTASACSISRKAASKFSARLSRITGLSSISLIHIGRLLPLVGLGRLAPRIAENRKKCYLSKKLLDLRTQILPSRPSPTDGSRRPMWIGEIEDGPVIRETLAKKLEAALREIEQADAVCSREWALKFTDKVRHITSSAGVMVDCGS</sequence>
<accession>A0A5B0Q225</accession>